<feature type="binding site" evidence="11">
    <location>
        <position position="74"/>
    </location>
    <ligand>
        <name>Ca(2+)</name>
        <dbReference type="ChEBI" id="CHEBI:29108"/>
        <label>1</label>
    </ligand>
</feature>
<keyword evidence="5 10" id="KW-0479">Metal-binding</keyword>
<evidence type="ECO:0000256" key="4">
    <source>
        <dbReference type="ARBA" id="ARBA00022490"/>
    </source>
</evidence>
<comment type="subcellular location">
    <subcellularLocation>
        <location evidence="1">Cytoplasm</location>
    </subcellularLocation>
</comment>
<comment type="pathway">
    <text evidence="2">Lipid metabolism.</text>
</comment>
<feature type="binding site" evidence="10">
    <location>
        <position position="665"/>
    </location>
    <ligand>
        <name>Fe cation</name>
        <dbReference type="ChEBI" id="CHEBI:24875"/>
        <note>catalytic</note>
    </ligand>
</feature>
<evidence type="ECO:0000256" key="6">
    <source>
        <dbReference type="ARBA" id="ARBA00022964"/>
    </source>
</evidence>
<dbReference type="GO" id="GO:0004052">
    <property type="term" value="F:arachidonate 12(S)-lipoxygenase activity"/>
    <property type="evidence" value="ECO:0007669"/>
    <property type="project" value="Ensembl"/>
</dbReference>
<name>A0A6P5IT48_PHACI</name>
<comment type="similarity">
    <text evidence="3">Belongs to the lipoxygenase family.</text>
</comment>
<dbReference type="FunFam" id="1.20.245.10:FF:000001">
    <property type="entry name" value="Arachidonate 5-lipoxygenase a"/>
    <property type="match status" value="1"/>
</dbReference>
<dbReference type="GO" id="GO:0043651">
    <property type="term" value="P:linoleic acid metabolic process"/>
    <property type="evidence" value="ECO:0007669"/>
    <property type="project" value="Ensembl"/>
</dbReference>
<reference evidence="17" key="1">
    <citation type="submission" date="2025-08" db="UniProtKB">
        <authorList>
            <consortium name="RefSeq"/>
        </authorList>
    </citation>
    <scope>IDENTIFICATION</scope>
    <source>
        <tissue evidence="17">Spleen</tissue>
    </source>
</reference>
<dbReference type="InterPro" id="IPR013819">
    <property type="entry name" value="LipOase_C"/>
</dbReference>
<dbReference type="PROSITE" id="PS00081">
    <property type="entry name" value="LIPOXYGENASE_2"/>
    <property type="match status" value="1"/>
</dbReference>
<dbReference type="Proteomes" id="UP000515140">
    <property type="component" value="Unplaced"/>
</dbReference>
<feature type="site" description="Essential for stabilizing binding to COTL1" evidence="12">
    <location>
        <position position="102"/>
    </location>
</feature>
<evidence type="ECO:0000259" key="15">
    <source>
        <dbReference type="PROSITE" id="PS51393"/>
    </source>
</evidence>
<dbReference type="InterPro" id="IPR036226">
    <property type="entry name" value="LipOase_C_sf"/>
</dbReference>
<evidence type="ECO:0000256" key="5">
    <source>
        <dbReference type="ARBA" id="ARBA00022723"/>
    </source>
</evidence>
<dbReference type="FunCoup" id="A0A6P5IT48">
    <property type="interactions" value="201"/>
</dbReference>
<comment type="cofactor">
    <cofactor evidence="10">
        <name>Fe cation</name>
        <dbReference type="ChEBI" id="CHEBI:24875"/>
    </cofactor>
    <text evidence="10">Binds 1 Fe cation per subunit.</text>
</comment>
<dbReference type="SUPFAM" id="SSF48484">
    <property type="entry name" value="Lipoxigenase"/>
    <property type="match status" value="1"/>
</dbReference>
<evidence type="ECO:0000256" key="2">
    <source>
        <dbReference type="ARBA" id="ARBA00005189"/>
    </source>
</evidence>
<dbReference type="PRINTS" id="PR00467">
    <property type="entry name" value="MAMLPOXGNASE"/>
</dbReference>
<dbReference type="GO" id="GO:0019372">
    <property type="term" value="P:lipoxygenase pathway"/>
    <property type="evidence" value="ECO:0007669"/>
    <property type="project" value="Ensembl"/>
</dbReference>
<proteinExistence type="inferred from homology"/>
<evidence type="ECO:0000256" key="13">
    <source>
        <dbReference type="PROSITE-ProRule" id="PRU00152"/>
    </source>
</evidence>
<dbReference type="InterPro" id="IPR036392">
    <property type="entry name" value="PLAT/LH2_dom_sf"/>
</dbReference>
<keyword evidence="16" id="KW-1185">Reference proteome</keyword>
<dbReference type="PROSITE" id="PS50095">
    <property type="entry name" value="PLAT"/>
    <property type="match status" value="1"/>
</dbReference>
<evidence type="ECO:0000259" key="14">
    <source>
        <dbReference type="PROSITE" id="PS50095"/>
    </source>
</evidence>
<dbReference type="GO" id="GO:0016165">
    <property type="term" value="F:linoleate 13S-lipoxygenase activity"/>
    <property type="evidence" value="ECO:0007669"/>
    <property type="project" value="Ensembl"/>
</dbReference>
<dbReference type="GO" id="GO:0042383">
    <property type="term" value="C:sarcolemma"/>
    <property type="evidence" value="ECO:0007669"/>
    <property type="project" value="Ensembl"/>
</dbReference>
<dbReference type="GO" id="GO:0050473">
    <property type="term" value="F:arachidonate 15-lipoxygenase activity"/>
    <property type="evidence" value="ECO:0007669"/>
    <property type="project" value="Ensembl"/>
</dbReference>
<protein>
    <submittedName>
        <fullName evidence="17">Arachidonate 12-lipoxygenase, 12S-type-like isoform X1</fullName>
    </submittedName>
</protein>
<comment type="caution">
    <text evidence="13">Lacks conserved residue(s) required for the propagation of feature annotation.</text>
</comment>
<feature type="binding site" evidence="11">
    <location>
        <position position="17"/>
    </location>
    <ligand>
        <name>Ca(2+)</name>
        <dbReference type="ChEBI" id="CHEBI:29108"/>
        <label>1</label>
    </ligand>
</feature>
<dbReference type="Gene3D" id="2.60.60.20">
    <property type="entry name" value="PLAT/LH2 domain"/>
    <property type="match status" value="1"/>
</dbReference>
<keyword evidence="6" id="KW-0223">Dioxygenase</keyword>
<dbReference type="GO" id="GO:1901751">
    <property type="term" value="P:leukotriene A4 metabolic process"/>
    <property type="evidence" value="ECO:0007669"/>
    <property type="project" value="Ensembl"/>
</dbReference>
<evidence type="ECO:0000256" key="1">
    <source>
        <dbReference type="ARBA" id="ARBA00004496"/>
    </source>
</evidence>
<feature type="binding site" evidence="11">
    <location>
        <position position="75"/>
    </location>
    <ligand>
        <name>Ca(2+)</name>
        <dbReference type="ChEBI" id="CHEBI:29108"/>
        <label>1</label>
    </ligand>
</feature>
<dbReference type="GO" id="GO:0090331">
    <property type="term" value="P:negative regulation of platelet aggregation"/>
    <property type="evidence" value="ECO:0007669"/>
    <property type="project" value="Ensembl"/>
</dbReference>
<dbReference type="SMART" id="SM00308">
    <property type="entry name" value="LH2"/>
    <property type="match status" value="1"/>
</dbReference>
<dbReference type="FunFam" id="2.60.60.20:FF:000002">
    <property type="entry name" value="Arachidonate 5-lipoxygenase a"/>
    <property type="match status" value="1"/>
</dbReference>
<dbReference type="Gene3D" id="1.20.245.10">
    <property type="entry name" value="Lipoxygenase-1, Domain 5"/>
    <property type="match status" value="1"/>
</dbReference>
<dbReference type="RefSeq" id="XP_020822111.1">
    <property type="nucleotide sequence ID" value="XM_020966452.1"/>
</dbReference>
<dbReference type="InParanoid" id="A0A6P5IT48"/>
<feature type="domain" description="PLAT" evidence="14">
    <location>
        <begin position="2"/>
        <end position="117"/>
    </location>
</feature>
<evidence type="ECO:0000256" key="12">
    <source>
        <dbReference type="PIRSR" id="PIRSR601885-3"/>
    </source>
</evidence>
<evidence type="ECO:0000256" key="10">
    <source>
        <dbReference type="PIRSR" id="PIRSR601885-1"/>
    </source>
</evidence>
<keyword evidence="4" id="KW-0963">Cytoplasm</keyword>
<feature type="domain" description="Lipoxygenase" evidence="15">
    <location>
        <begin position="117"/>
        <end position="665"/>
    </location>
</feature>
<organism evidence="16 17">
    <name type="scientific">Phascolarctos cinereus</name>
    <name type="common">Koala</name>
    <dbReference type="NCBI Taxonomy" id="38626"/>
    <lineage>
        <taxon>Eukaryota</taxon>
        <taxon>Metazoa</taxon>
        <taxon>Chordata</taxon>
        <taxon>Craniata</taxon>
        <taxon>Vertebrata</taxon>
        <taxon>Euteleostomi</taxon>
        <taxon>Mammalia</taxon>
        <taxon>Metatheria</taxon>
        <taxon>Diprotodontia</taxon>
        <taxon>Phascolarctidae</taxon>
        <taxon>Phascolarctos</taxon>
    </lineage>
</organism>
<dbReference type="Gene3D" id="3.10.450.60">
    <property type="match status" value="1"/>
</dbReference>
<evidence type="ECO:0000256" key="9">
    <source>
        <dbReference type="ARBA" id="ARBA00023098"/>
    </source>
</evidence>
<dbReference type="GO" id="GO:0005506">
    <property type="term" value="F:iron ion binding"/>
    <property type="evidence" value="ECO:0007669"/>
    <property type="project" value="InterPro"/>
</dbReference>
<feature type="binding site" evidence="10">
    <location>
        <position position="363"/>
    </location>
    <ligand>
        <name>Fe cation</name>
        <dbReference type="ChEBI" id="CHEBI:24875"/>
        <note>catalytic</note>
    </ligand>
</feature>
<dbReference type="GO" id="GO:0010656">
    <property type="term" value="P:negative regulation of muscle cell apoptotic process"/>
    <property type="evidence" value="ECO:0007669"/>
    <property type="project" value="Ensembl"/>
</dbReference>
<dbReference type="SUPFAM" id="SSF49723">
    <property type="entry name" value="Lipase/lipooxygenase domain (PLAT/LH2 domain)"/>
    <property type="match status" value="1"/>
</dbReference>
<gene>
    <name evidence="17" type="primary">LOC110194257</name>
</gene>
<evidence type="ECO:0000313" key="17">
    <source>
        <dbReference type="RefSeq" id="XP_020822111.1"/>
    </source>
</evidence>
<keyword evidence="7" id="KW-0560">Oxidoreductase</keyword>
<accession>A0A6P5IT48</accession>
<dbReference type="GeneID" id="110194257"/>
<feature type="binding site" evidence="10">
    <location>
        <position position="543"/>
    </location>
    <ligand>
        <name>Fe cation</name>
        <dbReference type="ChEBI" id="CHEBI:24875"/>
        <note>catalytic</note>
    </ligand>
</feature>
<dbReference type="InterPro" id="IPR020834">
    <property type="entry name" value="LipOase_CS"/>
</dbReference>
<evidence type="ECO:0000256" key="7">
    <source>
        <dbReference type="ARBA" id="ARBA00023002"/>
    </source>
</evidence>
<keyword evidence="9" id="KW-0443">Lipid metabolism</keyword>
<dbReference type="InterPro" id="IPR001024">
    <property type="entry name" value="PLAT/LH2_dom"/>
</dbReference>
<dbReference type="Pfam" id="PF01477">
    <property type="entry name" value="PLAT"/>
    <property type="match status" value="1"/>
</dbReference>
<dbReference type="GO" id="GO:0061436">
    <property type="term" value="P:establishment of skin barrier"/>
    <property type="evidence" value="ECO:0007669"/>
    <property type="project" value="Ensembl"/>
</dbReference>
<evidence type="ECO:0000256" key="8">
    <source>
        <dbReference type="ARBA" id="ARBA00023004"/>
    </source>
</evidence>
<dbReference type="GO" id="GO:0019395">
    <property type="term" value="P:fatty acid oxidation"/>
    <property type="evidence" value="ECO:0007669"/>
    <property type="project" value="Ensembl"/>
</dbReference>
<dbReference type="PRINTS" id="PR00087">
    <property type="entry name" value="LIPOXYGENASE"/>
</dbReference>
<dbReference type="InterPro" id="IPR000907">
    <property type="entry name" value="LipOase"/>
</dbReference>
<dbReference type="Pfam" id="PF00305">
    <property type="entry name" value="Lipoxygenase"/>
    <property type="match status" value="1"/>
</dbReference>
<evidence type="ECO:0000256" key="3">
    <source>
        <dbReference type="ARBA" id="ARBA00009419"/>
    </source>
</evidence>
<dbReference type="InterPro" id="IPR001885">
    <property type="entry name" value="LipOase_mml"/>
</dbReference>
<dbReference type="GO" id="GO:2001306">
    <property type="term" value="P:lipoxin B4 biosynthetic process"/>
    <property type="evidence" value="ECO:0007669"/>
    <property type="project" value="Ensembl"/>
</dbReference>
<dbReference type="AlphaFoldDB" id="A0A6P5IT48"/>
<dbReference type="GO" id="GO:2001303">
    <property type="term" value="P:lipoxin A4 biosynthetic process"/>
    <property type="evidence" value="ECO:0007669"/>
    <property type="project" value="Ensembl"/>
</dbReference>
<keyword evidence="8 10" id="KW-0408">Iron</keyword>
<evidence type="ECO:0000256" key="11">
    <source>
        <dbReference type="PIRSR" id="PIRSR601885-2"/>
    </source>
</evidence>
<keyword evidence="11" id="KW-0106">Calcium</keyword>
<dbReference type="PANTHER" id="PTHR11771">
    <property type="entry name" value="LIPOXYGENASE"/>
    <property type="match status" value="1"/>
</dbReference>
<feature type="binding site" evidence="10">
    <location>
        <position position="368"/>
    </location>
    <ligand>
        <name>Fe cation</name>
        <dbReference type="ChEBI" id="CHEBI:24875"/>
        <note>catalytic</note>
    </ligand>
</feature>
<dbReference type="GO" id="GO:0005829">
    <property type="term" value="C:cytosol"/>
    <property type="evidence" value="ECO:0007669"/>
    <property type="project" value="Ensembl"/>
</dbReference>
<dbReference type="GO" id="GO:0019369">
    <property type="term" value="P:arachidonate metabolic process"/>
    <property type="evidence" value="ECO:0007669"/>
    <property type="project" value="Ensembl"/>
</dbReference>
<dbReference type="KEGG" id="pcw:110194257"/>
<sequence length="665" mass="75570">MGRYRVRVATGSFAFSGSNNQVQLWLVGLRAEAELGLRLRLSRGQMEDFEVDVSEDLGPLLFVKLRKTHLLLKDAWFCNHITVWVFQQSMEEKEVVFPCYRWVQGDGIICLPEATAWMMRNEVQGLFQKHGEEELEERRTLYRWATWKEGLPLSVAAASEKDLPLDVRFHEGKKIDFEGTLAAGMMDIALKRLYTLLSSWNSLEDFDQIFWGSKSALAKRVRQSWKEDDFFGYQFLNGVNPTLLRRSTSLPTRLVIPPELEGLQAQLERKLQEGCLFEADFSLLDGIQANVIQGERQHLAAPLVMLKMEPDGKLLPMAIQLQPPCSGSPDPPLFLPSDPSLTWLLAKAWVRNSDFQLHELQAHLLKTHLVAEVFAVATMRCLPGMHPIFKLLIPHLRYTLEINTRARTKLISDGGIFDQVVNTGGGGHLDVLRKATACLTYRSLCPPDDLADRGLLGIPSALYAHDALRLWDIISRYVQGTVHLYYSEDEVVQSDPEVQAWCQEITEIGLCGAQERGFPVSFQSRAELCHFVTMCIFTCTAQHSGINQGQLDWYAWVPNAPCTMRKPPPTTKDVTLEMVMATLPNVHQACLQMTIAWHLGRFQPDMVPLGHHKEEYFSGPGYKAVLKRFQEDLNTLEREIVARNEGLDLPYYYLQPSRIENSITI</sequence>
<evidence type="ECO:0000313" key="16">
    <source>
        <dbReference type="Proteomes" id="UP000515140"/>
    </source>
</evidence>
<dbReference type="PROSITE" id="PS51393">
    <property type="entry name" value="LIPOXYGENASE_3"/>
    <property type="match status" value="1"/>
</dbReference>